<dbReference type="Gene3D" id="2.115.10.10">
    <property type="entry name" value="Tachylectin 2"/>
    <property type="match status" value="1"/>
</dbReference>
<comment type="caution">
    <text evidence="2">The sequence shown here is derived from an EMBL/GenBank/DDBJ whole genome shotgun (WGS) entry which is preliminary data.</text>
</comment>
<evidence type="ECO:0000256" key="1">
    <source>
        <dbReference type="SAM" id="SignalP"/>
    </source>
</evidence>
<organism evidence="2 3">
    <name type="scientific">Kribbella shirazensis</name>
    <dbReference type="NCBI Taxonomy" id="1105143"/>
    <lineage>
        <taxon>Bacteria</taxon>
        <taxon>Bacillati</taxon>
        <taxon>Actinomycetota</taxon>
        <taxon>Actinomycetes</taxon>
        <taxon>Propionibacteriales</taxon>
        <taxon>Kribbellaceae</taxon>
        <taxon>Kribbella</taxon>
    </lineage>
</organism>
<reference evidence="2 3" key="1">
    <citation type="submission" date="2020-03" db="EMBL/GenBank/DDBJ databases">
        <title>Sequencing the genomes of 1000 actinobacteria strains.</title>
        <authorList>
            <person name="Klenk H.-P."/>
        </authorList>
    </citation>
    <scope>NUCLEOTIDE SEQUENCE [LARGE SCALE GENOMIC DNA]</scope>
    <source>
        <strain evidence="2 3">DSM 45490</strain>
    </source>
</reference>
<evidence type="ECO:0000313" key="3">
    <source>
        <dbReference type="Proteomes" id="UP000555407"/>
    </source>
</evidence>
<accession>A0A7X5V5H7</accession>
<keyword evidence="1" id="KW-0732">Signal</keyword>
<feature type="chain" id="PRO_5031189679" evidence="1">
    <location>
        <begin position="29"/>
        <end position="304"/>
    </location>
</feature>
<dbReference type="AlphaFoldDB" id="A0A7X5V5H7"/>
<proteinExistence type="predicted"/>
<feature type="signal peptide" evidence="1">
    <location>
        <begin position="1"/>
        <end position="28"/>
    </location>
</feature>
<dbReference type="EMBL" id="JAASRO010000001">
    <property type="protein sequence ID" value="NIK54999.1"/>
    <property type="molecule type" value="Genomic_DNA"/>
</dbReference>
<name>A0A7X5V5H7_9ACTN</name>
<evidence type="ECO:0000313" key="2">
    <source>
        <dbReference type="EMBL" id="NIK54999.1"/>
    </source>
</evidence>
<keyword evidence="3" id="KW-1185">Reference proteome</keyword>
<gene>
    <name evidence="2" type="ORF">BJY22_000716</name>
</gene>
<dbReference type="Proteomes" id="UP000555407">
    <property type="component" value="Unassembled WGS sequence"/>
</dbReference>
<sequence length="304" mass="32577">MFRRLTASAGGAVLTLVLGALVPGNAQAAGAATAEACDVWLGSVTAAGAHRSTDVFATTPPTVQDRQWGGVYTPGLIRLSARQTHEPTPGGVQRSRYVVAGDALYWSVYRTDTNGQLVEPAELRRIGGGWSAFKLLEVSEYQALYPGKVHRQAAYALRNDGLLFRWTIDNGTWRAAGSYAGYAAVKSMALIAKTPTYDTFLANTRGGALYTIRIPVGSAKPVVTPVRTRTWQGFETLSAMGCGRNSTLLLGIDKDTKTAYLYAVGHANGLSTLIQSRGKVPGAFEDPVYFRWAPLPEFDVANGD</sequence>
<dbReference type="RefSeq" id="WP_167203730.1">
    <property type="nucleotide sequence ID" value="NZ_JAASRO010000001.1"/>
</dbReference>
<protein>
    <submittedName>
        <fullName evidence="2">Uncharacterized protein</fullName>
    </submittedName>
</protein>